<proteinExistence type="predicted"/>
<comment type="caution">
    <text evidence="1">The sequence shown here is derived from an EMBL/GenBank/DDBJ whole genome shotgun (WGS) entry which is preliminary data.</text>
</comment>
<dbReference type="AlphaFoldDB" id="A0A0F8W0K6"/>
<accession>A0A0F8W0K6</accession>
<feature type="non-terminal residue" evidence="1">
    <location>
        <position position="44"/>
    </location>
</feature>
<gene>
    <name evidence="1" type="ORF">LCGC14_3127990</name>
</gene>
<organism evidence="1">
    <name type="scientific">marine sediment metagenome</name>
    <dbReference type="NCBI Taxonomy" id="412755"/>
    <lineage>
        <taxon>unclassified sequences</taxon>
        <taxon>metagenomes</taxon>
        <taxon>ecological metagenomes</taxon>
    </lineage>
</organism>
<protein>
    <submittedName>
        <fullName evidence="1">Uncharacterized protein</fullName>
    </submittedName>
</protein>
<name>A0A0F8W0K6_9ZZZZ</name>
<evidence type="ECO:0000313" key="1">
    <source>
        <dbReference type="EMBL" id="KKK50143.1"/>
    </source>
</evidence>
<dbReference type="EMBL" id="LAZR01068171">
    <property type="protein sequence ID" value="KKK50143.1"/>
    <property type="molecule type" value="Genomic_DNA"/>
</dbReference>
<reference evidence="1" key="1">
    <citation type="journal article" date="2015" name="Nature">
        <title>Complex archaea that bridge the gap between prokaryotes and eukaryotes.</title>
        <authorList>
            <person name="Spang A."/>
            <person name="Saw J.H."/>
            <person name="Jorgensen S.L."/>
            <person name="Zaremba-Niedzwiedzka K."/>
            <person name="Martijn J."/>
            <person name="Lind A.E."/>
            <person name="van Eijk R."/>
            <person name="Schleper C."/>
            <person name="Guy L."/>
            <person name="Ettema T.J."/>
        </authorList>
    </citation>
    <scope>NUCLEOTIDE SEQUENCE</scope>
</reference>
<sequence>MAVERLDIRISERGSRRVSRNIAKIGTTARAAQGGVSLLRSALG</sequence>